<dbReference type="InterPro" id="IPR029063">
    <property type="entry name" value="SAM-dependent_MTases_sf"/>
</dbReference>
<feature type="coiled-coil region" evidence="6">
    <location>
        <begin position="887"/>
        <end position="914"/>
    </location>
</feature>
<evidence type="ECO:0000256" key="2">
    <source>
        <dbReference type="ARBA" id="ARBA00022603"/>
    </source>
</evidence>
<proteinExistence type="predicted"/>
<dbReference type="Proteomes" id="UP001139494">
    <property type="component" value="Unassembled WGS sequence"/>
</dbReference>
<feature type="domain" description="Type II methyltransferase M.TaqI-like" evidence="7">
    <location>
        <begin position="680"/>
        <end position="869"/>
    </location>
</feature>
<dbReference type="RefSeq" id="WP_256029655.1">
    <property type="nucleotide sequence ID" value="NZ_JAHLKM010000010.1"/>
</dbReference>
<dbReference type="GO" id="GO:0003676">
    <property type="term" value="F:nucleic acid binding"/>
    <property type="evidence" value="ECO:0007669"/>
    <property type="project" value="InterPro"/>
</dbReference>
<name>A0A9R1D4R2_9EURY</name>
<dbReference type="PROSITE" id="PS00092">
    <property type="entry name" value="N6_MTASE"/>
    <property type="match status" value="1"/>
</dbReference>
<dbReference type="Pfam" id="PF07669">
    <property type="entry name" value="Eco57I"/>
    <property type="match status" value="1"/>
</dbReference>
<organism evidence="8 9">
    <name type="scientific">Natronomonas aquatica</name>
    <dbReference type="NCBI Taxonomy" id="2841590"/>
    <lineage>
        <taxon>Archaea</taxon>
        <taxon>Methanobacteriati</taxon>
        <taxon>Methanobacteriota</taxon>
        <taxon>Stenosarchaea group</taxon>
        <taxon>Halobacteria</taxon>
        <taxon>Halobacteriales</taxon>
        <taxon>Natronomonadaceae</taxon>
        <taxon>Natronomonas</taxon>
    </lineage>
</organism>
<dbReference type="EC" id="2.1.1.72" evidence="1"/>
<reference evidence="8" key="1">
    <citation type="journal article" date="2023" name="Front. Microbiol.">
        <title>Genomic-based phylogenetic and metabolic analyses of the genus Natronomonas, and description of Natronomonas aquatica sp. nov.</title>
        <authorList>
            <person name="Garcia-Roldan A."/>
            <person name="Duran-Viseras A."/>
            <person name="de la Haba R.R."/>
            <person name="Corral P."/>
            <person name="Sanchez-Porro C."/>
            <person name="Ventosa A."/>
        </authorList>
    </citation>
    <scope>NUCLEOTIDE SEQUENCE</scope>
    <source>
        <strain evidence="8">F2-12</strain>
    </source>
</reference>
<dbReference type="Gene3D" id="3.40.50.150">
    <property type="entry name" value="Vaccinia Virus protein VP39"/>
    <property type="match status" value="1"/>
</dbReference>
<evidence type="ECO:0000313" key="9">
    <source>
        <dbReference type="Proteomes" id="UP001139494"/>
    </source>
</evidence>
<evidence type="ECO:0000256" key="6">
    <source>
        <dbReference type="SAM" id="Coils"/>
    </source>
</evidence>
<dbReference type="InterPro" id="IPR011639">
    <property type="entry name" value="MethylTrfase_TaqI-like_dom"/>
</dbReference>
<gene>
    <name evidence="8" type="ORF">KM295_09100</name>
</gene>
<dbReference type="InterPro" id="IPR050953">
    <property type="entry name" value="N4_N6_ade-DNA_methylase"/>
</dbReference>
<dbReference type="PANTHER" id="PTHR33841">
    <property type="entry name" value="DNA METHYLTRANSFERASE YEEA-RELATED"/>
    <property type="match status" value="1"/>
</dbReference>
<evidence type="ECO:0000256" key="4">
    <source>
        <dbReference type="ARBA" id="ARBA00022691"/>
    </source>
</evidence>
<keyword evidence="2" id="KW-0489">Methyltransferase</keyword>
<keyword evidence="3" id="KW-0808">Transferase</keyword>
<dbReference type="SUPFAM" id="SSF53335">
    <property type="entry name" value="S-adenosyl-L-methionine-dependent methyltransferases"/>
    <property type="match status" value="1"/>
</dbReference>
<comment type="caution">
    <text evidence="8">The sequence shown here is derived from an EMBL/GenBank/DDBJ whole genome shotgun (WGS) entry which is preliminary data.</text>
</comment>
<dbReference type="GO" id="GO:0006304">
    <property type="term" value="P:DNA modification"/>
    <property type="evidence" value="ECO:0007669"/>
    <property type="project" value="InterPro"/>
</dbReference>
<evidence type="ECO:0000256" key="3">
    <source>
        <dbReference type="ARBA" id="ARBA00022679"/>
    </source>
</evidence>
<dbReference type="InterPro" id="IPR002052">
    <property type="entry name" value="DNA_methylase_N6_adenine_CS"/>
</dbReference>
<evidence type="ECO:0000256" key="5">
    <source>
        <dbReference type="ARBA" id="ARBA00047942"/>
    </source>
</evidence>
<dbReference type="GO" id="GO:0032259">
    <property type="term" value="P:methylation"/>
    <property type="evidence" value="ECO:0007669"/>
    <property type="project" value="UniProtKB-KW"/>
</dbReference>
<evidence type="ECO:0000256" key="1">
    <source>
        <dbReference type="ARBA" id="ARBA00011900"/>
    </source>
</evidence>
<feature type="coiled-coil region" evidence="6">
    <location>
        <begin position="766"/>
        <end position="793"/>
    </location>
</feature>
<protein>
    <recommendedName>
        <fullName evidence="1">site-specific DNA-methyltransferase (adenine-specific)</fullName>
        <ecNumber evidence="1">2.1.1.72</ecNumber>
    </recommendedName>
</protein>
<evidence type="ECO:0000313" key="8">
    <source>
        <dbReference type="EMBL" id="MCQ4333629.1"/>
    </source>
</evidence>
<keyword evidence="9" id="KW-1185">Reference proteome</keyword>
<keyword evidence="6" id="KW-0175">Coiled coil</keyword>
<keyword evidence="4" id="KW-0949">S-adenosyl-L-methionine</keyword>
<dbReference type="PANTHER" id="PTHR33841:SF1">
    <property type="entry name" value="DNA METHYLTRANSFERASE A"/>
    <property type="match status" value="1"/>
</dbReference>
<sequence length="1374" mass="156762">MRPVAVAQIMPSDFLQSRSGRPWNYDRDGDEFEFYQGNGSSALEIVVVDHGERPTKEYLQKTYSDRRGGRVNPILIVALYGDHAGLCGPSGEEPLVYRDIDRGQADRVCDTALDEPDRHTAQRFLTETLPQLEEELTGLRNQGLLSTHELKVGVPDRDDWADATEQAQQAFDDDPRELIKGLNYEIDQLTDQSYVLKDTSDGHERAVAMFLQEDESFDHAQERFVGQSPVAYALNEADKRNLEYVIGSSGDTLRLYTTNPDAGFGSRGRTDTYVEVNTSLLADEKAAYLWLLFSANALRDDGTLHGIMERSKDYAAALGERLRERIYDDVVPDLAEAIARARNLDDPTKEQLDETYEMTIVLLYRLLFIAYAEDEEFLPRRRNERYDRNSLKQKAHDLHDFIEGDSEFDAAFYDHWDDVMHLSRAVHYGHDELGLPAYDGRLLSEDEDISEAGAKLADIRLNNAEFGPVLAKLLIDETGDGYQGPVDFRNIGVREFGVIYEGLLESELSLAEQPLTTDDEGHYVPVDSDGQQTIGDEEVIVDEGEVYLHGQSGERKATGTYYTKSRFVEHLLDHSLEPALDDHLDRIDRLREEEGEHAAADAFFDLRVSDIAMGSGHFLVGAVDRIESRLYAYLTENPLSPVEDELDNLEDAALEAFEDEEYAPPVERGQLLRRQVARRCIYGVDLNPLSTELARLSIWVHTFVPGLPLTFLDYNLVTGDSLAGIGTLDEVTEILDVEQSSLGMFAGGQSVMKEIRDDIDQLGNFADASAEQVQEARETRAKIEEKIEQVRARFDVLAASRINDDIDTDPVSDTEVDITEESCYDKAQEVLKSTRPLHFPTAFPEVFDGDKSGFDVIVGNPPWEKAKIERHAFWSRYYPGLQRGMTSQQREEKIEELETKRPDLLTELEQRQEEQQKRSKFLIEGDYPGIGSGDPDLYQAFCWRFWNLLSSDGRVGVVLPRGAFMQKGSEEFRHRVLKEGDFEDVTFIKNKGQWAFQIGVRVTIGLAAFTKQRSDGMVPIRGPFNSPESFEEGVSSDPYLFSVEDVESWTDVAAFPLLPPDRRSTDAFRQIQRSPRVDKSQDVDWRIRPYRTGITRSDCLDLEDPSSVDYDVWPVYKGSSFDIWEPETGIYYGYGKVNDLCEYLQNKRVNSKNHPRSAFYEMDNDWIEDPDTLPCYSPRIAFRRVTQRTNSRTVLAALIPPRVFMRDADPFLLWPQGDEKDEAYLIGVLSSIPLDWYSRLFVEEHLDYYIFNGLPVPRPGRNDRLRERAVELSGRLAAVDDRYAGWADEVGVEYGPLDDEEMQDKIYELDAIVAHLYGLSREHIEIIFETFHDGWNYEERLDRVLDYYASWADKLDLDHANREEERQAGTRNDD</sequence>
<dbReference type="PRINTS" id="PR00507">
    <property type="entry name" value="N12N6MTFRASE"/>
</dbReference>
<accession>A0A9R1D4R2</accession>
<dbReference type="EMBL" id="JAHLKM010000010">
    <property type="protein sequence ID" value="MCQ4333629.1"/>
    <property type="molecule type" value="Genomic_DNA"/>
</dbReference>
<evidence type="ECO:0000259" key="7">
    <source>
        <dbReference type="Pfam" id="PF07669"/>
    </source>
</evidence>
<comment type="catalytic activity">
    <reaction evidence="5">
        <text>a 2'-deoxyadenosine in DNA + S-adenosyl-L-methionine = an N(6)-methyl-2'-deoxyadenosine in DNA + S-adenosyl-L-homocysteine + H(+)</text>
        <dbReference type="Rhea" id="RHEA:15197"/>
        <dbReference type="Rhea" id="RHEA-COMP:12418"/>
        <dbReference type="Rhea" id="RHEA-COMP:12419"/>
        <dbReference type="ChEBI" id="CHEBI:15378"/>
        <dbReference type="ChEBI" id="CHEBI:57856"/>
        <dbReference type="ChEBI" id="CHEBI:59789"/>
        <dbReference type="ChEBI" id="CHEBI:90615"/>
        <dbReference type="ChEBI" id="CHEBI:90616"/>
        <dbReference type="EC" id="2.1.1.72"/>
    </reaction>
</comment>
<dbReference type="GO" id="GO:0009007">
    <property type="term" value="F:site-specific DNA-methyltransferase (adenine-specific) activity"/>
    <property type="evidence" value="ECO:0007669"/>
    <property type="project" value="UniProtKB-EC"/>
</dbReference>